<gene>
    <name evidence="1" type="ORF">J2S73_000823</name>
</gene>
<accession>A0AAE3VLS1</accession>
<name>A0AAE3VLS1_9HYPH</name>
<evidence type="ECO:0008006" key="3">
    <source>
        <dbReference type="Google" id="ProtNLM"/>
    </source>
</evidence>
<reference evidence="1" key="1">
    <citation type="submission" date="2023-07" db="EMBL/GenBank/DDBJ databases">
        <title>Genomic Encyclopedia of Type Strains, Phase IV (KMG-IV): sequencing the most valuable type-strain genomes for metagenomic binning, comparative biology and taxonomic classification.</title>
        <authorList>
            <person name="Goeker M."/>
        </authorList>
    </citation>
    <scope>NUCLEOTIDE SEQUENCE</scope>
    <source>
        <strain evidence="1">DSM 21202</strain>
    </source>
</reference>
<keyword evidence="2" id="KW-1185">Reference proteome</keyword>
<evidence type="ECO:0000313" key="2">
    <source>
        <dbReference type="Proteomes" id="UP001229244"/>
    </source>
</evidence>
<dbReference type="AlphaFoldDB" id="A0AAE3VLS1"/>
<comment type="caution">
    <text evidence="1">The sequence shown here is derived from an EMBL/GenBank/DDBJ whole genome shotgun (WGS) entry which is preliminary data.</text>
</comment>
<dbReference type="Proteomes" id="UP001229244">
    <property type="component" value="Unassembled WGS sequence"/>
</dbReference>
<protein>
    <recommendedName>
        <fullName evidence="3">DUF2946 domain-containing protein</fullName>
    </recommendedName>
</protein>
<organism evidence="1 2">
    <name type="scientific">Amorphus orientalis</name>
    <dbReference type="NCBI Taxonomy" id="649198"/>
    <lineage>
        <taxon>Bacteria</taxon>
        <taxon>Pseudomonadati</taxon>
        <taxon>Pseudomonadota</taxon>
        <taxon>Alphaproteobacteria</taxon>
        <taxon>Hyphomicrobiales</taxon>
        <taxon>Amorphaceae</taxon>
        <taxon>Amorphus</taxon>
    </lineage>
</organism>
<evidence type="ECO:0000313" key="1">
    <source>
        <dbReference type="EMBL" id="MDQ0314386.1"/>
    </source>
</evidence>
<dbReference type="RefSeq" id="WP_306884160.1">
    <property type="nucleotide sequence ID" value="NZ_JAUSUL010000001.1"/>
</dbReference>
<dbReference type="EMBL" id="JAUSUL010000001">
    <property type="protein sequence ID" value="MDQ0314386.1"/>
    <property type="molecule type" value="Genomic_DNA"/>
</dbReference>
<proteinExistence type="predicted"/>
<sequence>MRPSVSTQVLRAVREPLAVLAITVVLMQALLGSLSAAAMAGALADPLGPHSVRCLPFVETDNRSVPAPDDAPSVPTCCSVVCGMVCASGAAIAGTDTALPAPLIEAASLAPDRSAAVARVSGDRRLAEARAPPRRT</sequence>